<organism evidence="2">
    <name type="scientific">uncultured Solirubrobacteraceae bacterium</name>
    <dbReference type="NCBI Taxonomy" id="1162706"/>
    <lineage>
        <taxon>Bacteria</taxon>
        <taxon>Bacillati</taxon>
        <taxon>Actinomycetota</taxon>
        <taxon>Thermoleophilia</taxon>
        <taxon>Solirubrobacterales</taxon>
        <taxon>Solirubrobacteraceae</taxon>
        <taxon>environmental samples</taxon>
    </lineage>
</organism>
<dbReference type="EMBL" id="CADCVJ010000240">
    <property type="protein sequence ID" value="CAA9496211.1"/>
    <property type="molecule type" value="Genomic_DNA"/>
</dbReference>
<protein>
    <submittedName>
        <fullName evidence="2">Uncharacterized protein</fullName>
    </submittedName>
</protein>
<feature type="compositionally biased region" description="Basic and acidic residues" evidence="1">
    <location>
        <begin position="151"/>
        <end position="161"/>
    </location>
</feature>
<feature type="compositionally biased region" description="Basic residues" evidence="1">
    <location>
        <begin position="1"/>
        <end position="11"/>
    </location>
</feature>
<feature type="non-terminal residue" evidence="2">
    <location>
        <position position="1"/>
    </location>
</feature>
<feature type="region of interest" description="Disordered" evidence="1">
    <location>
        <begin position="1"/>
        <end position="87"/>
    </location>
</feature>
<gene>
    <name evidence="2" type="ORF">AVDCRST_MAG38-2938</name>
</gene>
<feature type="compositionally biased region" description="Low complexity" evidence="1">
    <location>
        <begin position="210"/>
        <end position="222"/>
    </location>
</feature>
<reference evidence="2" key="1">
    <citation type="submission" date="2020-02" db="EMBL/GenBank/DDBJ databases">
        <authorList>
            <person name="Meier V. D."/>
        </authorList>
    </citation>
    <scope>NUCLEOTIDE SEQUENCE</scope>
    <source>
        <strain evidence="2">AVDCRST_MAG38</strain>
    </source>
</reference>
<feature type="compositionally biased region" description="Low complexity" evidence="1">
    <location>
        <begin position="178"/>
        <end position="198"/>
    </location>
</feature>
<evidence type="ECO:0000256" key="1">
    <source>
        <dbReference type="SAM" id="MobiDB-lite"/>
    </source>
</evidence>
<feature type="non-terminal residue" evidence="2">
    <location>
        <position position="233"/>
    </location>
</feature>
<feature type="region of interest" description="Disordered" evidence="1">
    <location>
        <begin position="131"/>
        <end position="233"/>
    </location>
</feature>
<feature type="compositionally biased region" description="Basic residues" evidence="1">
    <location>
        <begin position="44"/>
        <end position="58"/>
    </location>
</feature>
<accession>A0A6J4SL80</accession>
<feature type="compositionally biased region" description="Basic residues" evidence="1">
    <location>
        <begin position="223"/>
        <end position="233"/>
    </location>
</feature>
<name>A0A6J4SL80_9ACTN</name>
<feature type="compositionally biased region" description="Basic residues" evidence="1">
    <location>
        <begin position="162"/>
        <end position="176"/>
    </location>
</feature>
<feature type="compositionally biased region" description="Basic and acidic residues" evidence="1">
    <location>
        <begin position="59"/>
        <end position="75"/>
    </location>
</feature>
<proteinExistence type="predicted"/>
<dbReference type="AlphaFoldDB" id="A0A6J4SL80"/>
<sequence length="233" mass="25428">GAVLRRARRRDRRDGLRRGPAGRTGAPARSDRIAARGAHAGRGDRRRLRRRARRLRGSRRVDDEREPALPPERRGDARRRRGALASARRAAGRGAVLLGVQRLAAGGAQPEHRRAVPRRPLLHLLRHPRGRGRGRRAAGVRLSPPAPAAGRRADLRDDARLRGARRRGERGHRRQLHVPARQAAARLAARPARPVAVVHPRRGGPGPGRPAGARRAGEAAAPHLRRGGARTGL</sequence>
<evidence type="ECO:0000313" key="2">
    <source>
        <dbReference type="EMBL" id="CAA9496211.1"/>
    </source>
</evidence>